<dbReference type="Proteomes" id="UP000614410">
    <property type="component" value="Unassembled WGS sequence"/>
</dbReference>
<dbReference type="AlphaFoldDB" id="A0A934KFH7"/>
<evidence type="ECO:0000313" key="4">
    <source>
        <dbReference type="EMBL" id="MBJ7610318.1"/>
    </source>
</evidence>
<dbReference type="InterPro" id="IPR000182">
    <property type="entry name" value="GNAT_dom"/>
</dbReference>
<keyword evidence="1" id="KW-0808">Transferase</keyword>
<accession>A0A934KFH7</accession>
<gene>
    <name evidence="4" type="ORF">JF887_12940</name>
</gene>
<evidence type="ECO:0000313" key="5">
    <source>
        <dbReference type="Proteomes" id="UP000614410"/>
    </source>
</evidence>
<dbReference type="GO" id="GO:0016747">
    <property type="term" value="F:acyltransferase activity, transferring groups other than amino-acyl groups"/>
    <property type="evidence" value="ECO:0007669"/>
    <property type="project" value="InterPro"/>
</dbReference>
<name>A0A934KFH7_9BACT</name>
<dbReference type="Pfam" id="PF00583">
    <property type="entry name" value="Acetyltransf_1"/>
    <property type="match status" value="1"/>
</dbReference>
<organism evidence="4 5">
    <name type="scientific">Candidatus Amunia macphersoniae</name>
    <dbReference type="NCBI Taxonomy" id="3127014"/>
    <lineage>
        <taxon>Bacteria</taxon>
        <taxon>Bacillati</taxon>
        <taxon>Candidatus Dormiibacterota</taxon>
        <taxon>Candidatus Dormibacteria</taxon>
        <taxon>Candidatus Aeolococcales</taxon>
        <taxon>Candidatus Aeolococcaceae</taxon>
        <taxon>Candidatus Amunia</taxon>
    </lineage>
</organism>
<dbReference type="PROSITE" id="PS51186">
    <property type="entry name" value="GNAT"/>
    <property type="match status" value="1"/>
</dbReference>
<reference evidence="4 5" key="1">
    <citation type="submission" date="2020-10" db="EMBL/GenBank/DDBJ databases">
        <title>Ca. Dormibacterota MAGs.</title>
        <authorList>
            <person name="Montgomery K."/>
        </authorList>
    </citation>
    <scope>NUCLEOTIDE SEQUENCE [LARGE SCALE GENOMIC DNA]</scope>
    <source>
        <strain evidence="4">Mitchell_Peninsula_5</strain>
    </source>
</reference>
<evidence type="ECO:0000256" key="1">
    <source>
        <dbReference type="ARBA" id="ARBA00022679"/>
    </source>
</evidence>
<feature type="domain" description="N-acetyltransferase" evidence="3">
    <location>
        <begin position="5"/>
        <end position="157"/>
    </location>
</feature>
<keyword evidence="2" id="KW-0012">Acyltransferase</keyword>
<dbReference type="Gene3D" id="3.40.630.30">
    <property type="match status" value="1"/>
</dbReference>
<sequence>MADSINVEEMTGEDPEVAAMLVELTLDEQEHYTHPHETRDQVRRRLRIQATFSGENHLLVARNSQGAAIGVCWVVLFDPGTGLEGELAELYVRPEARAGGVARMLVAQAMELLRRRHVTFASVWTRDANPAALAAYRSAGFTVSDQAVLTWLPIDDA</sequence>
<proteinExistence type="predicted"/>
<comment type="caution">
    <text evidence="4">The sequence shown here is derived from an EMBL/GenBank/DDBJ whole genome shotgun (WGS) entry which is preliminary data.</text>
</comment>
<dbReference type="SUPFAM" id="SSF55729">
    <property type="entry name" value="Acyl-CoA N-acyltransferases (Nat)"/>
    <property type="match status" value="1"/>
</dbReference>
<dbReference type="InterPro" id="IPR016181">
    <property type="entry name" value="Acyl_CoA_acyltransferase"/>
</dbReference>
<evidence type="ECO:0000256" key="2">
    <source>
        <dbReference type="ARBA" id="ARBA00023315"/>
    </source>
</evidence>
<dbReference type="EMBL" id="JAEKNN010000061">
    <property type="protein sequence ID" value="MBJ7610318.1"/>
    <property type="molecule type" value="Genomic_DNA"/>
</dbReference>
<dbReference type="PANTHER" id="PTHR43877">
    <property type="entry name" value="AMINOALKYLPHOSPHONATE N-ACETYLTRANSFERASE-RELATED-RELATED"/>
    <property type="match status" value="1"/>
</dbReference>
<dbReference type="CDD" id="cd04301">
    <property type="entry name" value="NAT_SF"/>
    <property type="match status" value="1"/>
</dbReference>
<dbReference type="InterPro" id="IPR050832">
    <property type="entry name" value="Bact_Acetyltransf"/>
</dbReference>
<evidence type="ECO:0000259" key="3">
    <source>
        <dbReference type="PROSITE" id="PS51186"/>
    </source>
</evidence>
<protein>
    <submittedName>
        <fullName evidence="4">GNAT family N-acetyltransferase</fullName>
    </submittedName>
</protein>